<sequence length="95" mass="10522">MTVVVTINVAARYRGFLASAMLEIAPGVYTSPNMTSGIRKRVWEVLAGWYDEMQQGSIVMTWREPSAVGGQRIQLLGEAPKEIVDADGVYLVKYN</sequence>
<gene>
    <name evidence="1" type="primary">cas2e</name>
    <name evidence="1" type="ORF">F4148_02765</name>
</gene>
<protein>
    <submittedName>
        <fullName evidence="1">Type I-E CRISPR-associated endoribonuclease Cas2</fullName>
    </submittedName>
</protein>
<evidence type="ECO:0000313" key="1">
    <source>
        <dbReference type="EMBL" id="MYH60715.1"/>
    </source>
</evidence>
<dbReference type="InterPro" id="IPR010152">
    <property type="entry name" value="CRISPR-assoc_prot_Cas2_sub"/>
</dbReference>
<comment type="caution">
    <text evidence="1">The sequence shown here is derived from an EMBL/GenBank/DDBJ whole genome shotgun (WGS) entry which is preliminary data.</text>
</comment>
<dbReference type="Pfam" id="PF09707">
    <property type="entry name" value="Cas_Cas2CT1978"/>
    <property type="match status" value="1"/>
</dbReference>
<dbReference type="NCBIfam" id="TIGR01873">
    <property type="entry name" value="cas_CT1978"/>
    <property type="match status" value="1"/>
</dbReference>
<dbReference type="Gene3D" id="3.30.70.240">
    <property type="match status" value="1"/>
</dbReference>
<proteinExistence type="predicted"/>
<accession>A0A6B1G0E1</accession>
<dbReference type="AlphaFoldDB" id="A0A6B1G0E1"/>
<name>A0A6B1G0E1_9CHLR</name>
<organism evidence="1">
    <name type="scientific">Caldilineaceae bacterium SB0675_bin_29</name>
    <dbReference type="NCBI Taxonomy" id="2605266"/>
    <lineage>
        <taxon>Bacteria</taxon>
        <taxon>Bacillati</taxon>
        <taxon>Chloroflexota</taxon>
        <taxon>Caldilineae</taxon>
        <taxon>Caldilineales</taxon>
        <taxon>Caldilineaceae</taxon>
    </lineage>
</organism>
<reference evidence="1" key="1">
    <citation type="submission" date="2019-09" db="EMBL/GenBank/DDBJ databases">
        <title>Characterisation of the sponge microbiome using genome-centric metagenomics.</title>
        <authorList>
            <person name="Engelberts J.P."/>
            <person name="Robbins S.J."/>
            <person name="De Goeij J.M."/>
            <person name="Aranda M."/>
            <person name="Bell S.C."/>
            <person name="Webster N.S."/>
        </authorList>
    </citation>
    <scope>NUCLEOTIDE SEQUENCE</scope>
    <source>
        <strain evidence="1">SB0675_bin_29</strain>
    </source>
</reference>
<dbReference type="EMBL" id="VYDA01000099">
    <property type="protein sequence ID" value="MYH60715.1"/>
    <property type="molecule type" value="Genomic_DNA"/>
</dbReference>